<protein>
    <submittedName>
        <fullName evidence="1">Uncharacterized protein</fullName>
    </submittedName>
</protein>
<comment type="caution">
    <text evidence="1">The sequence shown here is derived from an EMBL/GenBank/DDBJ whole genome shotgun (WGS) entry which is preliminary data.</text>
</comment>
<dbReference type="EMBL" id="JBBUTF010000044">
    <property type="protein sequence ID" value="MEK8029158.1"/>
    <property type="molecule type" value="Genomic_DNA"/>
</dbReference>
<dbReference type="RefSeq" id="WP_341376943.1">
    <property type="nucleotide sequence ID" value="NZ_JBBUTF010000044.1"/>
</dbReference>
<sequence>MLALWNDVDPARADDYEHWHRHEHVPERCTVPGLHWGLRWARADDGPGPRFFTLYGLRDAQVLEEPAYQRLLTHPTPTSLSMRPALRNLQRWVCAVPAGQMAAGVLAGLHGAGWLRVWTRCVGAGLGVEVAAEPAEADAPSAAGAAGSDAEVLWLARQADVQALPWVTAGQTADPRGTVVLDDRRDQADWLGLAAGAGPGDRPGGGRNGASIWRRLAVGK</sequence>
<name>A0ABU9BKU9_9BURK</name>
<proteinExistence type="predicted"/>
<evidence type="ECO:0000313" key="2">
    <source>
        <dbReference type="Proteomes" id="UP001368500"/>
    </source>
</evidence>
<dbReference type="Proteomes" id="UP001368500">
    <property type="component" value="Unassembled WGS sequence"/>
</dbReference>
<gene>
    <name evidence="1" type="ORF">AACH11_24645</name>
</gene>
<reference evidence="1 2" key="1">
    <citation type="submission" date="2024-04" db="EMBL/GenBank/DDBJ databases">
        <title>Novel species of the genus Ideonella isolated from streams.</title>
        <authorList>
            <person name="Lu H."/>
        </authorList>
    </citation>
    <scope>NUCLEOTIDE SEQUENCE [LARGE SCALE GENOMIC DNA]</scope>
    <source>
        <strain evidence="1 2">BYS139W</strain>
    </source>
</reference>
<keyword evidence="2" id="KW-1185">Reference proteome</keyword>
<organism evidence="1 2">
    <name type="scientific">Pseudaquabacterium rugosum</name>
    <dbReference type="NCBI Taxonomy" id="2984194"/>
    <lineage>
        <taxon>Bacteria</taxon>
        <taxon>Pseudomonadati</taxon>
        <taxon>Pseudomonadota</taxon>
        <taxon>Betaproteobacteria</taxon>
        <taxon>Burkholderiales</taxon>
        <taxon>Sphaerotilaceae</taxon>
        <taxon>Pseudaquabacterium</taxon>
    </lineage>
</organism>
<evidence type="ECO:0000313" key="1">
    <source>
        <dbReference type="EMBL" id="MEK8029158.1"/>
    </source>
</evidence>
<accession>A0ABU9BKU9</accession>